<keyword evidence="3" id="KW-0732">Signal</keyword>
<proteinExistence type="inferred from homology"/>
<dbReference type="KEGG" id="scd:Spica_2427"/>
<dbReference type="InterPro" id="IPR028081">
    <property type="entry name" value="Leu-bd"/>
</dbReference>
<dbReference type="Gene3D" id="3.40.50.2300">
    <property type="match status" value="2"/>
</dbReference>
<dbReference type="STRING" id="744872.Spica_2427"/>
<dbReference type="Pfam" id="PF13458">
    <property type="entry name" value="Peripla_BP_6"/>
    <property type="match status" value="1"/>
</dbReference>
<keyword evidence="2" id="KW-0813">Transport</keyword>
<dbReference type="Proteomes" id="UP000000503">
    <property type="component" value="Chromosome"/>
</dbReference>
<dbReference type="InterPro" id="IPR051010">
    <property type="entry name" value="BCAA_transport"/>
</dbReference>
<evidence type="ECO:0000256" key="2">
    <source>
        <dbReference type="ARBA" id="ARBA00022448"/>
    </source>
</evidence>
<dbReference type="OrthoDB" id="369860at2"/>
<accession>F8F489</accession>
<evidence type="ECO:0000313" key="7">
    <source>
        <dbReference type="Proteomes" id="UP000000503"/>
    </source>
</evidence>
<dbReference type="InterPro" id="IPR000709">
    <property type="entry name" value="Leu_Ile_Val-bd"/>
</dbReference>
<feature type="domain" description="Leucine-binding protein" evidence="5">
    <location>
        <begin position="31"/>
        <end position="348"/>
    </location>
</feature>
<keyword evidence="7" id="KW-1185">Reference proteome</keyword>
<evidence type="ECO:0000256" key="1">
    <source>
        <dbReference type="ARBA" id="ARBA00010062"/>
    </source>
</evidence>
<organism evidence="6 7">
    <name type="scientific">Gracilinema caldarium (strain ATCC 51460 / DSM 7334 / H1)</name>
    <name type="common">Treponema caldarium</name>
    <dbReference type="NCBI Taxonomy" id="744872"/>
    <lineage>
        <taxon>Bacteria</taxon>
        <taxon>Pseudomonadati</taxon>
        <taxon>Spirochaetota</taxon>
        <taxon>Spirochaetia</taxon>
        <taxon>Spirochaetales</taxon>
        <taxon>Breznakiellaceae</taxon>
        <taxon>Gracilinema</taxon>
    </lineage>
</organism>
<evidence type="ECO:0000256" key="4">
    <source>
        <dbReference type="ARBA" id="ARBA00022970"/>
    </source>
</evidence>
<comment type="similarity">
    <text evidence="1">Belongs to the leucine-binding protein family.</text>
</comment>
<dbReference type="PRINTS" id="PR00337">
    <property type="entry name" value="LEUILEVALBP"/>
</dbReference>
<keyword evidence="4" id="KW-0029">Amino-acid transport</keyword>
<dbReference type="EMBL" id="CP002868">
    <property type="protein sequence ID" value="AEJ20536.1"/>
    <property type="molecule type" value="Genomic_DNA"/>
</dbReference>
<gene>
    <name evidence="6" type="ordered locus">Spica_2427</name>
</gene>
<protein>
    <submittedName>
        <fullName evidence="6">Extracellular ligand-binding receptor</fullName>
    </submittedName>
</protein>
<dbReference type="PANTHER" id="PTHR30483:SF6">
    <property type="entry name" value="PERIPLASMIC BINDING PROTEIN OF ABC TRANSPORTER FOR NATURAL AMINO ACIDS"/>
    <property type="match status" value="1"/>
</dbReference>
<evidence type="ECO:0000256" key="3">
    <source>
        <dbReference type="ARBA" id="ARBA00022729"/>
    </source>
</evidence>
<dbReference type="eggNOG" id="COG0683">
    <property type="taxonomic scope" value="Bacteria"/>
</dbReference>
<dbReference type="GO" id="GO:0006865">
    <property type="term" value="P:amino acid transport"/>
    <property type="evidence" value="ECO:0007669"/>
    <property type="project" value="UniProtKB-KW"/>
</dbReference>
<dbReference type="PANTHER" id="PTHR30483">
    <property type="entry name" value="LEUCINE-SPECIFIC-BINDING PROTEIN"/>
    <property type="match status" value="1"/>
</dbReference>
<evidence type="ECO:0000313" key="6">
    <source>
        <dbReference type="EMBL" id="AEJ20536.1"/>
    </source>
</evidence>
<reference evidence="7" key="1">
    <citation type="journal article" date="2013" name="Stand. Genomic Sci.">
        <title>Genome sequence of the thermophilic fresh-water bacterium Spirochaeta caldaria type strain (H1(T)), reclassification of Spirochaeta caldaria, Spirochaeta stenostrepta, and Spirochaeta zuelzerae in the genus Treponema as Treponema caldaria comb. nov., Treponema stenostrepta comb. nov., and Treponema zuelzerae comb. nov., and emendation of the genus Treponema.</title>
        <authorList>
            <person name="Abt B."/>
            <person name="Goker M."/>
            <person name="Scheuner C."/>
            <person name="Han C."/>
            <person name="Lu M."/>
            <person name="Misra M."/>
            <person name="Lapidus A."/>
            <person name="Nolan M."/>
            <person name="Lucas S."/>
            <person name="Hammon N."/>
            <person name="Deshpande S."/>
            <person name="Cheng J.F."/>
            <person name="Tapia R."/>
            <person name="Goodwin L.A."/>
            <person name="Pitluck S."/>
            <person name="Liolios K."/>
            <person name="Pagani I."/>
            <person name="Ivanova N."/>
            <person name="Mavromatis K."/>
            <person name="Mikhailova N."/>
            <person name="Huntemann M."/>
            <person name="Pati A."/>
            <person name="Chen A."/>
            <person name="Palaniappan K."/>
            <person name="Land M."/>
            <person name="Hauser L."/>
            <person name="Jeffries C.D."/>
            <person name="Rohde M."/>
            <person name="Spring S."/>
            <person name="Gronow S."/>
            <person name="Detter J.C."/>
            <person name="Bristow J."/>
            <person name="Eisen J.A."/>
            <person name="Markowitz V."/>
            <person name="Hugenholtz P."/>
            <person name="Kyrpides N.C."/>
            <person name="Woyke T."/>
            <person name="Klenk H.P."/>
        </authorList>
    </citation>
    <scope>NUCLEOTIDE SEQUENCE</scope>
    <source>
        <strain evidence="7">ATCC 51460 / DSM 7334 / H1</strain>
    </source>
</reference>
<dbReference type="InterPro" id="IPR028082">
    <property type="entry name" value="Peripla_BP_I"/>
</dbReference>
<dbReference type="HOGENOM" id="CLU_027128_6_3_12"/>
<keyword evidence="6" id="KW-0675">Receptor</keyword>
<dbReference type="SUPFAM" id="SSF53822">
    <property type="entry name" value="Periplasmic binding protein-like I"/>
    <property type="match status" value="1"/>
</dbReference>
<evidence type="ECO:0000259" key="5">
    <source>
        <dbReference type="Pfam" id="PF13458"/>
    </source>
</evidence>
<sequence>MQIDELEKRMCLRATIFVLFTLLLTSCTPQPISVGFIGGLSGFNSDLGISGRNGALLAIDAINKAGGIRGRTLRLIIRDDKQDPEVARKVFQELTAEKVVAIIGPMTSGIAHALIPLANKVAIPLISPTASSPDFSGLDDYFIRLTTPNTTEAHELARESVTRGALKPCIIDDLSNQSFARPLGDAYTAEYRRLMASQQQNASVVRYPFDPKDETSTATVLRALEQYQPDIVLFTTNSMDTALLAQQIRRRGFTMPYLGTGWAMSQALIENGGQAVEGMIFTVPFNPQSEKPAWREFSALYRETYGKEADFGAGQSWLAVQTLAEGLKRCGSKKLKQSILEKQFEGLQVSIYIDAYGDPIIPFQRLVIQNGELVRMDHE</sequence>
<name>F8F489_GRAC1</name>
<dbReference type="AlphaFoldDB" id="F8F489"/>